<dbReference type="GeneID" id="22575244"/>
<sequence length="2215" mass="245552">MKRNDCGGSTVEDVFIECISEAALRVVSPQIIMQAVKLWLTQQSVFKSINPEGFFAQPDTFGWSAAPEFLRYWVPLVAQKFNKFAASEYAFLHPPSHVGTGCLTSKTATLLSLDHLQNTFHQQLQDLASTGAMLPWQWTYKEAALEIFLALIFVLIYHSQPAIAVRAVEPVFLSILTHKDENFMAMPQLLSYFLPHTSFQGIPFEERVAIVADQLILRGFQFSVALTYADTVAAAAGRVEMCSTELVPMSVREVVQRVRDISSAFNTASVHIRSFIKRIDGETSEVEGLTLSKYISLVLQECRGFYLRCRQASKCRIQWGEALQELQPVDVCLVMRRLKKMLRFGSPYYEHFVRKGVWAHILCSDGWVPLQLIEEELAADTTTPVAKLPSKEKLKIVESLLCQHDNFQRFEVGYCLLRRSPFNGQRCARSLYAHEIRNPLLYRQIICQRERLVQPDDATAVSNLPLFGWVALPQHPSKALGVHPSLFPLFDNIPFIVAMPAEAIGVFRDYEERTPKAKKYDEKLRKPHLWFAEVYLRAIARDGQVMTGEADGGPASSPLSSSVMATRSTSLSSIISATSWAVEEGSHDCDTAQSATCTEVYTRVGSTSNPATQRWYVFPQYYVKWLIKAMAKSSPSHCKATDTTATATDELSSQPATGQCDDLTVYRQDVGRYPGVLGLPKLFFTGRIAELRESTSTEIRCHAASHDGEGTAKVGAARRTVAGACGAEKAGAKSLEHNDAAPECSDAVDEGRDKNWNREKLQARQGPHRRRGTPQEFCATVEDIDCSNGVALATADSATCGEEEEMKRQTVLWKYTIATYHASSSLLPSVVVRMCCRDTAATDATTMIGLSSMEVASAYYCRCFPPSRVQSIFTDYVAEIMAEVIVGTENDKKDAQHNGATAAAHQQKNGRLNNKVSTLPPRNKELELLPSASYTAAASEGEFAEKVFNVASLLKTLNAFIASNELSCVVSVRVRTAAGLSLNQCRQGINKLKAFARGMGLQYVLLAKCSSRGTAASDCGRNAGGSDHEEVLDVEQYEFRKRVTWSVRELEHILHELHLQSIDIPAATLAKALTRQCEDKSFNYELLEFIGDAVMDFLVVSDACLLSNAARQRGISSDTPSAPTPLSPRTAAPQGKWEPTAWPLPLPQYCWLDAGVPLSSVMENTVNATVCRNIVIAELLPPTASRHFNDKHYPHLTFKVRADVFEAILGAAYRSGLGLDRIRVLLRRLFSFLPAAARMARAAHSESANALSQALLSCPYLLEDDALRVEQLFSYRITQLFEQAPRLLEGAVSSDNAGARETRFSTHLASSTLPRIQGKVFASMFTTGSPMYSYRRLHFLDTARLHNRILHLFSERSIGYVNEIITNITHLVLDLDKVSPHSWGLLSIIWDWYQQYYRCPAAAFALDSSGVSVVNGKWKDSCHVHFPQVTVSIDTWASLVEHIRAAVVIHLAEKEARLRNFLVAHTADYRIWLHRKALVQAVHAAGGQPRPHMWDYCDAASLLVLSCTSRAVRLSIFEHVAYVSQTLPGLASFAEVSSCADVFYGDWKENEDMVVLERHRGAPWHRLIVPLQWAKLYFAASSSSETAPVVYKPEDFWKEAIDEGLIKSKKLRLYLNDKCDIKYGTEKRPLVLDTLLVVSSHKEHLKQQRRAKRESSSPPADLIKGERKKKEAGGAVTVPETHTRPAGAVADWLRRWPNEGAVQYHPQRHNQPLMQTTKASCTRRSRLDDTRKEVQRRIRCVQHERAVESGAVPRCASPPSSPPQRWIQPIKWDYEGPYDDPAEGWVVECAHSSTLTLSSLRTCEYRGTDQKMYTSWVDCAPVTDPVHGEQAAPPAPLFAKEGTNDILASFEDVYEHRVDLPDRLKCTSWSTWINACVLRAPHTPFKAGSKVNAWSPAWWDFDPQHSVTTLYVATEPILRLTGTDSLAAALAPPSTVCGGGGMERFAQLFIPQISYANVPPVKLSTATYGPNVFPLFPDMSVKRIEAPAERSANKAVKFPGVAEMGSTSSAPPSVPAAVACGTWSRDFFSPVPKIVALPATLQVPAAAAATLASADPTASPALGWVGRAIQYVFSATAARLEFGRLPLVVCESNSVYDRVQAEMCTSGAARPHPSLLFVLSLQDMKGVRFFVKTMCSDGNRGLQALRHIFVVVDSDINSAAVTPASVALMGRLQTLWNILRLSAVTHTNECPLLYVSSDAIREQWHRALNPLRQVL</sequence>
<dbReference type="PROSITE" id="PS50142">
    <property type="entry name" value="RNASE_3_2"/>
    <property type="match status" value="1"/>
</dbReference>
<dbReference type="Gene3D" id="1.10.1520.10">
    <property type="entry name" value="Ribonuclease III domain"/>
    <property type="match status" value="1"/>
</dbReference>
<evidence type="ECO:0000256" key="1">
    <source>
        <dbReference type="SAM" id="MobiDB-lite"/>
    </source>
</evidence>
<reference evidence="3 4" key="1">
    <citation type="journal article" date="2015" name="Sci. Rep.">
        <title>The genome of Leishmania panamensis: insights into genomics of the L. (Viannia) subgenus.</title>
        <authorList>
            <person name="Llanes A."/>
            <person name="Restrepo C.M."/>
            <person name="Vecchio G.D."/>
            <person name="Anguizola F.J."/>
            <person name="Lleonart R."/>
        </authorList>
    </citation>
    <scope>NUCLEOTIDE SEQUENCE [LARGE SCALE GENOMIC DNA]</scope>
    <source>
        <strain evidence="3 4">MHOM/PA/94/PSC-1</strain>
    </source>
</reference>
<dbReference type="SUPFAM" id="SSF69065">
    <property type="entry name" value="RNase III domain-like"/>
    <property type="match status" value="1"/>
</dbReference>
<dbReference type="Pfam" id="PF18177">
    <property type="entry name" value="La_HTH_kDCL"/>
    <property type="match status" value="1"/>
</dbReference>
<feature type="compositionally biased region" description="Basic and acidic residues" evidence="1">
    <location>
        <begin position="1663"/>
        <end position="1672"/>
    </location>
</feature>
<dbReference type="Proteomes" id="UP000063063">
    <property type="component" value="Chromosome 23"/>
</dbReference>
<keyword evidence="4" id="KW-1185">Reference proteome</keyword>
<evidence type="ECO:0000313" key="4">
    <source>
        <dbReference type="Proteomes" id="UP000063063"/>
    </source>
</evidence>
<protein>
    <submittedName>
        <fullName evidence="3">RNase III domain-containing protein</fullName>
    </submittedName>
</protein>
<dbReference type="InterPro" id="IPR040545">
    <property type="entry name" value="DICER_HTH"/>
</dbReference>
<dbReference type="KEGG" id="lpan:LPMP_230400"/>
<dbReference type="Pfam" id="PF18176">
    <property type="entry name" value="KptA_kDCL"/>
    <property type="match status" value="1"/>
</dbReference>
<feature type="region of interest" description="Disordered" evidence="1">
    <location>
        <begin position="1644"/>
        <end position="1684"/>
    </location>
</feature>
<feature type="compositionally biased region" description="Polar residues" evidence="1">
    <location>
        <begin position="904"/>
        <end position="917"/>
    </location>
</feature>
<name>A0A088SA20_LEIPA</name>
<dbReference type="VEuPathDB" id="TriTrypDB:LPAL13_230009400"/>
<dbReference type="GO" id="GO:0004525">
    <property type="term" value="F:ribonuclease III activity"/>
    <property type="evidence" value="ECO:0007669"/>
    <property type="project" value="InterPro"/>
</dbReference>
<organism evidence="3 4">
    <name type="scientific">Leishmania panamensis</name>
    <dbReference type="NCBI Taxonomy" id="5679"/>
    <lineage>
        <taxon>Eukaryota</taxon>
        <taxon>Discoba</taxon>
        <taxon>Euglenozoa</taxon>
        <taxon>Kinetoplastea</taxon>
        <taxon>Metakinetoplastina</taxon>
        <taxon>Trypanosomatida</taxon>
        <taxon>Trypanosomatidae</taxon>
        <taxon>Leishmaniinae</taxon>
        <taxon>Leishmania</taxon>
        <taxon>Leishmania guyanensis species complex</taxon>
    </lineage>
</organism>
<dbReference type="InterPro" id="IPR040562">
    <property type="entry name" value="PPL4"/>
</dbReference>
<feature type="region of interest" description="Disordered" evidence="1">
    <location>
        <begin position="1114"/>
        <end position="1137"/>
    </location>
</feature>
<dbReference type="Pfam" id="PF18188">
    <property type="entry name" value="PPL4"/>
    <property type="match status" value="1"/>
</dbReference>
<evidence type="ECO:0000313" key="3">
    <source>
        <dbReference type="EMBL" id="AIN98491.1"/>
    </source>
</evidence>
<dbReference type="OrthoDB" id="416741at2759"/>
<dbReference type="InterPro" id="IPR000999">
    <property type="entry name" value="RNase_III_dom"/>
</dbReference>
<dbReference type="eggNOG" id="ENOG502SMK8">
    <property type="taxonomic scope" value="Eukaryota"/>
</dbReference>
<dbReference type="InterPro" id="IPR040715">
    <property type="entry name" value="KptA_kDICER"/>
</dbReference>
<gene>
    <name evidence="3" type="ORF">LPMP_230400</name>
</gene>
<dbReference type="InterPro" id="IPR036389">
    <property type="entry name" value="RNase_III_sf"/>
</dbReference>
<dbReference type="VEuPathDB" id="TriTrypDB:LPMP_230400"/>
<dbReference type="GO" id="GO:0006396">
    <property type="term" value="P:RNA processing"/>
    <property type="evidence" value="ECO:0007669"/>
    <property type="project" value="InterPro"/>
</dbReference>
<dbReference type="EMBL" id="CP009392">
    <property type="protein sequence ID" value="AIN98491.1"/>
    <property type="molecule type" value="Genomic_DNA"/>
</dbReference>
<feature type="region of interest" description="Disordered" evidence="1">
    <location>
        <begin position="893"/>
        <end position="917"/>
    </location>
</feature>
<proteinExistence type="predicted"/>
<dbReference type="RefSeq" id="XP_010699198.1">
    <property type="nucleotide sequence ID" value="XM_010700896.1"/>
</dbReference>
<feature type="domain" description="RNase III" evidence="2">
    <location>
        <begin position="1050"/>
        <end position="1100"/>
    </location>
</feature>
<accession>A0A088SA20</accession>
<evidence type="ECO:0000259" key="2">
    <source>
        <dbReference type="PROSITE" id="PS50142"/>
    </source>
</evidence>